<dbReference type="GO" id="GO:0004867">
    <property type="term" value="F:serine-type endopeptidase inhibitor activity"/>
    <property type="evidence" value="ECO:0007669"/>
    <property type="project" value="UniProtKB-KW"/>
</dbReference>
<name>A0A811UDX4_CERCA</name>
<dbReference type="Gene3D" id="4.10.410.10">
    <property type="entry name" value="Pancreatic trypsin inhibitor Kunitz domain"/>
    <property type="match status" value="1"/>
</dbReference>
<sequence length="89" mass="10028">MFEKRVIFTLFLLIAVSHILQVNAQTTVPSENEDACAQPRIVGPCRALIRRYFYHADSNTCRPFNYGGCSGNANNFVRVRDCRAACVTK</sequence>
<gene>
    <name evidence="6" type="ORF">CCAP1982_LOCUS4807</name>
</gene>
<dbReference type="Pfam" id="PF00014">
    <property type="entry name" value="Kunitz_BPTI"/>
    <property type="match status" value="1"/>
</dbReference>
<dbReference type="Proteomes" id="UP000606786">
    <property type="component" value="Unassembled WGS sequence"/>
</dbReference>
<dbReference type="InterPro" id="IPR020901">
    <property type="entry name" value="Prtase_inh_Kunz-CS"/>
</dbReference>
<dbReference type="PRINTS" id="PR00759">
    <property type="entry name" value="BASICPTASE"/>
</dbReference>
<keyword evidence="3" id="KW-1015">Disulfide bond</keyword>
<dbReference type="InterPro" id="IPR036880">
    <property type="entry name" value="Kunitz_BPTI_sf"/>
</dbReference>
<dbReference type="SMART" id="SM00131">
    <property type="entry name" value="KU"/>
    <property type="match status" value="1"/>
</dbReference>
<dbReference type="InterPro" id="IPR002223">
    <property type="entry name" value="Kunitz_BPTI"/>
</dbReference>
<feature type="domain" description="BPTI/Kunitz inhibitor" evidence="5">
    <location>
        <begin position="36"/>
        <end position="86"/>
    </location>
</feature>
<protein>
    <submittedName>
        <fullName evidence="6">(Mediterranean fruit fly) hypothetical protein</fullName>
    </submittedName>
</protein>
<evidence type="ECO:0000259" key="5">
    <source>
        <dbReference type="PROSITE" id="PS50279"/>
    </source>
</evidence>
<keyword evidence="4" id="KW-0732">Signal</keyword>
<dbReference type="PANTHER" id="PTHR10083:SF374">
    <property type="entry name" value="BPTI_KUNITZ INHIBITOR DOMAIN-CONTAINING PROTEIN"/>
    <property type="match status" value="1"/>
</dbReference>
<keyword evidence="2" id="KW-0722">Serine protease inhibitor</keyword>
<organism evidence="6 7">
    <name type="scientific">Ceratitis capitata</name>
    <name type="common">Mediterranean fruit fly</name>
    <name type="synonym">Tephritis capitata</name>
    <dbReference type="NCBI Taxonomy" id="7213"/>
    <lineage>
        <taxon>Eukaryota</taxon>
        <taxon>Metazoa</taxon>
        <taxon>Ecdysozoa</taxon>
        <taxon>Arthropoda</taxon>
        <taxon>Hexapoda</taxon>
        <taxon>Insecta</taxon>
        <taxon>Pterygota</taxon>
        <taxon>Neoptera</taxon>
        <taxon>Endopterygota</taxon>
        <taxon>Diptera</taxon>
        <taxon>Brachycera</taxon>
        <taxon>Muscomorpha</taxon>
        <taxon>Tephritoidea</taxon>
        <taxon>Tephritidae</taxon>
        <taxon>Ceratitis</taxon>
        <taxon>Ceratitis</taxon>
    </lineage>
</organism>
<evidence type="ECO:0000256" key="2">
    <source>
        <dbReference type="ARBA" id="ARBA00022900"/>
    </source>
</evidence>
<feature type="chain" id="PRO_5032518335" evidence="4">
    <location>
        <begin position="25"/>
        <end position="89"/>
    </location>
</feature>
<evidence type="ECO:0000256" key="3">
    <source>
        <dbReference type="ARBA" id="ARBA00023157"/>
    </source>
</evidence>
<evidence type="ECO:0000256" key="4">
    <source>
        <dbReference type="SAM" id="SignalP"/>
    </source>
</evidence>
<evidence type="ECO:0000256" key="1">
    <source>
        <dbReference type="ARBA" id="ARBA00022690"/>
    </source>
</evidence>
<keyword evidence="1" id="KW-0646">Protease inhibitor</keyword>
<dbReference type="GO" id="GO:0005615">
    <property type="term" value="C:extracellular space"/>
    <property type="evidence" value="ECO:0007669"/>
    <property type="project" value="TreeGrafter"/>
</dbReference>
<proteinExistence type="predicted"/>
<evidence type="ECO:0000313" key="6">
    <source>
        <dbReference type="EMBL" id="CAD6996107.1"/>
    </source>
</evidence>
<evidence type="ECO:0000313" key="7">
    <source>
        <dbReference type="Proteomes" id="UP000606786"/>
    </source>
</evidence>
<dbReference type="AlphaFoldDB" id="A0A811UDX4"/>
<accession>A0A811UDX4</accession>
<dbReference type="PROSITE" id="PS00280">
    <property type="entry name" value="BPTI_KUNITZ_1"/>
    <property type="match status" value="1"/>
</dbReference>
<dbReference type="SUPFAM" id="SSF57362">
    <property type="entry name" value="BPTI-like"/>
    <property type="match status" value="1"/>
</dbReference>
<reference evidence="6" key="1">
    <citation type="submission" date="2020-11" db="EMBL/GenBank/DDBJ databases">
        <authorList>
            <person name="Whitehead M."/>
        </authorList>
    </citation>
    <scope>NUCLEOTIDE SEQUENCE</scope>
    <source>
        <strain evidence="6">EGII</strain>
    </source>
</reference>
<dbReference type="FunFam" id="4.10.410.10:FF:000004">
    <property type="entry name" value="Tissue factor pathway inhibitor"/>
    <property type="match status" value="1"/>
</dbReference>
<dbReference type="EMBL" id="CAJHJT010000001">
    <property type="protein sequence ID" value="CAD6996107.1"/>
    <property type="molecule type" value="Genomic_DNA"/>
</dbReference>
<keyword evidence="7" id="KW-1185">Reference proteome</keyword>
<comment type="caution">
    <text evidence="6">The sequence shown here is derived from an EMBL/GenBank/DDBJ whole genome shotgun (WGS) entry which is preliminary data.</text>
</comment>
<dbReference type="PROSITE" id="PS50279">
    <property type="entry name" value="BPTI_KUNITZ_2"/>
    <property type="match status" value="1"/>
</dbReference>
<dbReference type="PANTHER" id="PTHR10083">
    <property type="entry name" value="KUNITZ-TYPE PROTEASE INHIBITOR-RELATED"/>
    <property type="match status" value="1"/>
</dbReference>
<feature type="signal peptide" evidence="4">
    <location>
        <begin position="1"/>
        <end position="24"/>
    </location>
</feature>
<dbReference type="InterPro" id="IPR050098">
    <property type="entry name" value="TFPI/VKTCI-like"/>
</dbReference>